<proteinExistence type="predicted"/>
<organism evidence="2 3">
    <name type="scientific">Isosphaera pallida (strain ATCC 43644 / DSM 9630 / IS1B)</name>
    <dbReference type="NCBI Taxonomy" id="575540"/>
    <lineage>
        <taxon>Bacteria</taxon>
        <taxon>Pseudomonadati</taxon>
        <taxon>Planctomycetota</taxon>
        <taxon>Planctomycetia</taxon>
        <taxon>Isosphaerales</taxon>
        <taxon>Isosphaeraceae</taxon>
        <taxon>Isosphaera</taxon>
    </lineage>
</organism>
<gene>
    <name evidence="2" type="ordered locus">Isop_0936</name>
</gene>
<reference key="1">
    <citation type="submission" date="2010-11" db="EMBL/GenBank/DDBJ databases">
        <title>The complete sequence of chromosome of Isophaera pallida ATCC 43644.</title>
        <authorList>
            <consortium name="US DOE Joint Genome Institute (JGI-PGF)"/>
            <person name="Lucas S."/>
            <person name="Copeland A."/>
            <person name="Lapidus A."/>
            <person name="Bruce D."/>
            <person name="Goodwin L."/>
            <person name="Pitluck S."/>
            <person name="Kyrpides N."/>
            <person name="Mavromatis K."/>
            <person name="Pagani I."/>
            <person name="Ivanova N."/>
            <person name="Saunders E."/>
            <person name="Brettin T."/>
            <person name="Detter J.C."/>
            <person name="Han C."/>
            <person name="Tapia R."/>
            <person name="Land M."/>
            <person name="Hauser L."/>
            <person name="Markowitz V."/>
            <person name="Cheng J.-F."/>
            <person name="Hugenholtz P."/>
            <person name="Woyke T."/>
            <person name="Wu D."/>
            <person name="Eisen J.A."/>
        </authorList>
    </citation>
    <scope>NUCLEOTIDE SEQUENCE</scope>
    <source>
        <strain>ATCC 43644</strain>
    </source>
</reference>
<evidence type="ECO:0000313" key="2">
    <source>
        <dbReference type="EMBL" id="ADV61525.1"/>
    </source>
</evidence>
<dbReference type="HOGENOM" id="CLU_1945868_0_0_0"/>
<keyword evidence="3" id="KW-1185">Reference proteome</keyword>
<dbReference type="InParanoid" id="E8R321"/>
<evidence type="ECO:0000256" key="1">
    <source>
        <dbReference type="SAM" id="MobiDB-lite"/>
    </source>
</evidence>
<name>E8R321_ISOPI</name>
<dbReference type="AlphaFoldDB" id="E8R321"/>
<accession>E8R321</accession>
<dbReference type="KEGG" id="ipa:Isop_0936"/>
<protein>
    <submittedName>
        <fullName evidence="2">Uncharacterized protein</fullName>
    </submittedName>
</protein>
<dbReference type="EMBL" id="CP002353">
    <property type="protein sequence ID" value="ADV61525.1"/>
    <property type="molecule type" value="Genomic_DNA"/>
</dbReference>
<feature type="region of interest" description="Disordered" evidence="1">
    <location>
        <begin position="47"/>
        <end position="90"/>
    </location>
</feature>
<sequence>MFHCLNRIPSAIVARLNLGTFARLVAPAAFGNMVALAPISLRVTSSSYREDRCRNQQRHPAHAPISSSGASSYSRLEPIPSEPRPWQSATRDSTIYRSAMILKPLHARFGLRSHGGSGGDPSTAIGPHD</sequence>
<evidence type="ECO:0000313" key="3">
    <source>
        <dbReference type="Proteomes" id="UP000008631"/>
    </source>
</evidence>
<reference evidence="2 3" key="2">
    <citation type="journal article" date="2011" name="Stand. Genomic Sci.">
        <title>Complete genome sequence of Isosphaera pallida type strain (IS1B).</title>
        <authorList>
            <consortium name="US DOE Joint Genome Institute (JGI-PGF)"/>
            <person name="Goker M."/>
            <person name="Cleland D."/>
            <person name="Saunders E."/>
            <person name="Lapidus A."/>
            <person name="Nolan M."/>
            <person name="Lucas S."/>
            <person name="Hammon N."/>
            <person name="Deshpande S."/>
            <person name="Cheng J.F."/>
            <person name="Tapia R."/>
            <person name="Han C."/>
            <person name="Goodwin L."/>
            <person name="Pitluck S."/>
            <person name="Liolios K."/>
            <person name="Pagani I."/>
            <person name="Ivanova N."/>
            <person name="Mavromatis K."/>
            <person name="Pati A."/>
            <person name="Chen A."/>
            <person name="Palaniappan K."/>
            <person name="Land M."/>
            <person name="Hauser L."/>
            <person name="Chang Y.J."/>
            <person name="Jeffries C.D."/>
            <person name="Detter J.C."/>
            <person name="Beck B."/>
            <person name="Woyke T."/>
            <person name="Bristow J."/>
            <person name="Eisen J.A."/>
            <person name="Markowitz V."/>
            <person name="Hugenholtz P."/>
            <person name="Kyrpides N.C."/>
            <person name="Klenk H.P."/>
        </authorList>
    </citation>
    <scope>NUCLEOTIDE SEQUENCE [LARGE SCALE GENOMIC DNA]</scope>
    <source>
        <strain evidence="3">ATCC 43644 / DSM 9630 / IS1B</strain>
    </source>
</reference>
<dbReference type="Proteomes" id="UP000008631">
    <property type="component" value="Chromosome"/>
</dbReference>